<keyword evidence="1" id="KW-1133">Transmembrane helix</keyword>
<keyword evidence="1" id="KW-0472">Membrane</keyword>
<reference evidence="2 3" key="1">
    <citation type="journal article" date="2015" name="Genome Announc.">
        <title>Complete Genome Sequence of the Type Strain Corynebacterium mustelae DSM 45274, Isolated from Various Tissues of a Male Ferret with Lethal Sepsis.</title>
        <authorList>
            <person name="Ruckert C."/>
            <person name="Eimer J."/>
            <person name="Winkler A."/>
            <person name="Tauch A."/>
        </authorList>
    </citation>
    <scope>NUCLEOTIDE SEQUENCE [LARGE SCALE GENOMIC DNA]</scope>
    <source>
        <strain evidence="2 3">DSM 45274</strain>
    </source>
</reference>
<evidence type="ECO:0000256" key="1">
    <source>
        <dbReference type="SAM" id="Phobius"/>
    </source>
</evidence>
<protein>
    <submittedName>
        <fullName evidence="2">Uncharacterized protein</fullName>
    </submittedName>
</protein>
<keyword evidence="3" id="KW-1185">Reference proteome</keyword>
<dbReference type="Proteomes" id="UP000035199">
    <property type="component" value="Chromosome"/>
</dbReference>
<proteinExistence type="predicted"/>
<reference evidence="3" key="2">
    <citation type="submission" date="2015-05" db="EMBL/GenBank/DDBJ databases">
        <title>Complete genome sequence of Corynebacterium mustelae DSM 45274, isolated from various tissues of a male ferret with lethal sepsis.</title>
        <authorList>
            <person name="Ruckert C."/>
            <person name="Albersmeier A."/>
            <person name="Winkler A."/>
            <person name="Tauch A."/>
        </authorList>
    </citation>
    <scope>NUCLEOTIDE SEQUENCE [LARGE SCALE GENOMIC DNA]</scope>
    <source>
        <strain evidence="3">DSM 45274</strain>
    </source>
</reference>
<evidence type="ECO:0000313" key="2">
    <source>
        <dbReference type="EMBL" id="AKK04913.1"/>
    </source>
</evidence>
<name>A0A0G3GZC9_9CORY</name>
<dbReference type="AlphaFoldDB" id="A0A0G3GZC9"/>
<dbReference type="EMBL" id="CP011542">
    <property type="protein sequence ID" value="AKK04913.1"/>
    <property type="molecule type" value="Genomic_DNA"/>
</dbReference>
<organism evidence="2 3">
    <name type="scientific">Corynebacterium mustelae</name>
    <dbReference type="NCBI Taxonomy" id="571915"/>
    <lineage>
        <taxon>Bacteria</taxon>
        <taxon>Bacillati</taxon>
        <taxon>Actinomycetota</taxon>
        <taxon>Actinomycetes</taxon>
        <taxon>Mycobacteriales</taxon>
        <taxon>Corynebacteriaceae</taxon>
        <taxon>Corynebacterium</taxon>
    </lineage>
</organism>
<dbReference type="KEGG" id="cmv:CMUST_02845"/>
<evidence type="ECO:0000313" key="3">
    <source>
        <dbReference type="Proteomes" id="UP000035199"/>
    </source>
</evidence>
<gene>
    <name evidence="2" type="ORF">CMUST_02845</name>
</gene>
<accession>A0A0G3GZC9</accession>
<keyword evidence="1" id="KW-0812">Transmembrane</keyword>
<feature type="transmembrane region" description="Helical" evidence="1">
    <location>
        <begin position="39"/>
        <end position="56"/>
    </location>
</feature>
<sequence length="81" mass="9430">MSYSTTRLTAGFHAKSCYVRADAPQLNAQQNRPIWCRYHIGRLMLISFVLVVVRGLHRLLDMVWMRFLQTSRGDLHELGLL</sequence>